<sequence>MDNEQLEKRLEWLEDERRKDKLLVATLQDRIANLEEKTQPIDQRFKELEGEVTRIATSLLRFNQIETAMAQMRQELSRMIQDIEKQRSEKEREIEKIRLADNESVNRSLGEIRKTLEVLPEIRKTLQARAEGENRLGREIEELEQKILLIRRADDEYKRQIKLLEESQRQDAKRLTDLQGEVTALRKRQEEQRGKIDLNADSVRKIETRISELTAAESERRQSQIAFMEKQNMLAIERERVWKDWQVRFEQIEAQSSNLDNQLQSLESTQRAVKRAQEAFEEITNRFERRINEITEMQRLVEDRFRQEWVSFKADDQKRWTNYTLAQEEQQRELLRSVGKLEERLMLLEDLIQEIQDFSHQITEETTSRLQSLLALVRNWNEEQEKAISRKR</sequence>
<name>A0A7C4L033_9CHLR</name>
<evidence type="ECO:0000256" key="1">
    <source>
        <dbReference type="SAM" id="Coils"/>
    </source>
</evidence>
<accession>A0A7C4L033</accession>
<keyword evidence="1" id="KW-0175">Coiled coil</keyword>
<feature type="coiled-coil region" evidence="1">
    <location>
        <begin position="249"/>
        <end position="286"/>
    </location>
</feature>
<gene>
    <name evidence="2" type="ORF">ENT17_08790</name>
</gene>
<dbReference type="EMBL" id="DSXR01000088">
    <property type="protein sequence ID" value="HGS87702.1"/>
    <property type="molecule type" value="Genomic_DNA"/>
</dbReference>
<dbReference type="AlphaFoldDB" id="A0A7C4L033"/>
<reference evidence="2" key="1">
    <citation type="journal article" date="2020" name="mSystems">
        <title>Genome- and Community-Level Interaction Insights into Carbon Utilization and Element Cycling Functions of Hydrothermarchaeota in Hydrothermal Sediment.</title>
        <authorList>
            <person name="Zhou Z."/>
            <person name="Liu Y."/>
            <person name="Xu W."/>
            <person name="Pan J."/>
            <person name="Luo Z.H."/>
            <person name="Li M."/>
        </authorList>
    </citation>
    <scope>NUCLEOTIDE SEQUENCE [LARGE SCALE GENOMIC DNA]</scope>
    <source>
        <strain evidence="2">SpSt-556</strain>
    </source>
</reference>
<protein>
    <recommendedName>
        <fullName evidence="3">Chromosome partition protein Smc</fullName>
    </recommendedName>
</protein>
<comment type="caution">
    <text evidence="2">The sequence shown here is derived from an EMBL/GenBank/DDBJ whole genome shotgun (WGS) entry which is preliminary data.</text>
</comment>
<proteinExistence type="predicted"/>
<feature type="coiled-coil region" evidence="1">
    <location>
        <begin position="3"/>
        <end position="37"/>
    </location>
</feature>
<feature type="coiled-coil region" evidence="1">
    <location>
        <begin position="133"/>
        <end position="170"/>
    </location>
</feature>
<evidence type="ECO:0000313" key="2">
    <source>
        <dbReference type="EMBL" id="HGS87702.1"/>
    </source>
</evidence>
<evidence type="ECO:0008006" key="3">
    <source>
        <dbReference type="Google" id="ProtNLM"/>
    </source>
</evidence>
<organism evidence="2">
    <name type="scientific">Bellilinea caldifistulae</name>
    <dbReference type="NCBI Taxonomy" id="360411"/>
    <lineage>
        <taxon>Bacteria</taxon>
        <taxon>Bacillati</taxon>
        <taxon>Chloroflexota</taxon>
        <taxon>Anaerolineae</taxon>
        <taxon>Anaerolineales</taxon>
        <taxon>Anaerolineaceae</taxon>
        <taxon>Bellilinea</taxon>
    </lineage>
</organism>
<feature type="coiled-coil region" evidence="1">
    <location>
        <begin position="62"/>
        <end position="103"/>
    </location>
</feature>